<evidence type="ECO:0000313" key="3">
    <source>
        <dbReference type="Proteomes" id="UP000242141"/>
    </source>
</evidence>
<dbReference type="SUPFAM" id="SSF47336">
    <property type="entry name" value="ACP-like"/>
    <property type="match status" value="1"/>
</dbReference>
<dbReference type="Pfam" id="PF00550">
    <property type="entry name" value="PP-binding"/>
    <property type="match status" value="1"/>
</dbReference>
<protein>
    <submittedName>
        <fullName evidence="2">| acpA / Acyl carrier protein |:72637 Forward</fullName>
    </submittedName>
</protein>
<dbReference type="AlphaFoldDB" id="A0A0G7ZM04"/>
<dbReference type="EMBL" id="CWGI01000001">
    <property type="protein sequence ID" value="CRX37200.1"/>
    <property type="molecule type" value="Genomic_DNA"/>
</dbReference>
<gene>
    <name evidence="2" type="ORF">HEPPS_04230</name>
</gene>
<accession>A0A0G7ZM04</accession>
<name>A0A0G7ZM04_9MOLU</name>
<dbReference type="InterPro" id="IPR009081">
    <property type="entry name" value="PP-bd_ACP"/>
</dbReference>
<proteinExistence type="predicted"/>
<dbReference type="PROSITE" id="PS50075">
    <property type="entry name" value="CARRIER"/>
    <property type="match status" value="1"/>
</dbReference>
<dbReference type="InterPro" id="IPR036736">
    <property type="entry name" value="ACP-like_sf"/>
</dbReference>
<feature type="domain" description="Carrier" evidence="1">
    <location>
        <begin position="1"/>
        <end position="72"/>
    </location>
</feature>
<reference evidence="3" key="1">
    <citation type="submission" date="2015-05" db="EMBL/GenBank/DDBJ databases">
        <authorList>
            <person name="Collingro A."/>
        </authorList>
    </citation>
    <scope>NUCLEOTIDE SEQUENCE [LARGE SCALE GENOMIC DNA]</scope>
    <source>
        <strain evidence="3">Ps</strain>
    </source>
</reference>
<keyword evidence="3" id="KW-1185">Reference proteome</keyword>
<dbReference type="Proteomes" id="UP000242141">
    <property type="component" value="Unassembled WGS sequence"/>
</dbReference>
<dbReference type="Gene3D" id="1.10.1200.10">
    <property type="entry name" value="ACP-like"/>
    <property type="match status" value="1"/>
</dbReference>
<evidence type="ECO:0000313" key="2">
    <source>
        <dbReference type="EMBL" id="CRX37200.1"/>
    </source>
</evidence>
<organism evidence="2 3">
    <name type="scientific">Candidatus Hepatoplasma crinochetorum</name>
    <dbReference type="NCBI Taxonomy" id="295596"/>
    <lineage>
        <taxon>Bacteria</taxon>
        <taxon>Bacillati</taxon>
        <taxon>Mycoplasmatota</taxon>
        <taxon>Mollicutes</taxon>
        <taxon>Candidatus Hepatoplasmataceae</taxon>
        <taxon>Candidatus Hepatoplasma</taxon>
    </lineage>
</organism>
<sequence length="74" mass="8555">MEIFTELKKIAKKETGKDISKDDTFRDLGIDSIDLLDFVMKVENHFNIKIEDSELLKINSISDVISILEKKVKK</sequence>
<evidence type="ECO:0000259" key="1">
    <source>
        <dbReference type="PROSITE" id="PS50075"/>
    </source>
</evidence>